<keyword evidence="13" id="KW-1185">Reference proteome</keyword>
<gene>
    <name evidence="12" type="ORF">ADH67_09935</name>
</gene>
<dbReference type="InterPro" id="IPR001650">
    <property type="entry name" value="Helicase_C-like"/>
</dbReference>
<feature type="domain" description="Helicase C-terminal" evidence="10">
    <location>
        <begin position="235"/>
        <end position="379"/>
    </location>
</feature>
<dbReference type="InterPro" id="IPR050079">
    <property type="entry name" value="DEAD_box_RNA_helicase"/>
</dbReference>
<dbReference type="Pfam" id="PF00270">
    <property type="entry name" value="DEAD"/>
    <property type="match status" value="1"/>
</dbReference>
<dbReference type="GeneID" id="78361944"/>
<dbReference type="Proteomes" id="UP000214610">
    <property type="component" value="Unassembled WGS sequence"/>
</dbReference>
<evidence type="ECO:0000256" key="7">
    <source>
        <dbReference type="RuleBase" id="RU000492"/>
    </source>
</evidence>
<evidence type="ECO:0000256" key="4">
    <source>
        <dbReference type="ARBA" id="ARBA00022840"/>
    </source>
</evidence>
<evidence type="ECO:0000256" key="6">
    <source>
        <dbReference type="PROSITE-ProRule" id="PRU00552"/>
    </source>
</evidence>
<dbReference type="CDD" id="cd18787">
    <property type="entry name" value="SF2_C_DEAD"/>
    <property type="match status" value="1"/>
</dbReference>
<sequence length="450" mass="49859">MSVRFDNLGLSENLQKTVTKNGYSDPTPVQAQAIPIIQQGKDLLAAAQTGTGKTAAFVLPLLNEIEKDPTDYQPCSPRVLILTPTRELAAQVAENIEMLKGNLPVRVALAYGGVGINPQKKALAKGTDFLVATPGRLLDLIGQRMAKLSSTHTLVLDEADRMLDMGFLPDLKRIMKFLPEDRQTLLFSATFSPEIKKLSLQFLNNPESVEVSRNKTADLVRQTFYKVPKTAKADVIRDLIIDNQWNQTLIFTRTKYGADKLCKQLLRDGFKAKAIHGDKSQNHRSTALEEFKKGELPILVATDVAARGLDIEKLPQVVNYELPEQAEDYVHRIGRVGRAGLEGEAYSLVGSEELPRFKAIEKFLKTSLKATEFPGLNYENYKESSGSGSEGASRKKSSPRTSKSAPRNAKNRDSASKMDKSKNKSPRGSRRRASGKTSETRKQNETTRIK</sequence>
<evidence type="ECO:0000256" key="1">
    <source>
        <dbReference type="ARBA" id="ARBA00022741"/>
    </source>
</evidence>
<dbReference type="PROSITE" id="PS51195">
    <property type="entry name" value="Q_MOTIF"/>
    <property type="match status" value="1"/>
</dbReference>
<keyword evidence="3 7" id="KW-0347">Helicase</keyword>
<keyword evidence="1 7" id="KW-0547">Nucleotide-binding</keyword>
<organism evidence="12 13">
    <name type="scientific">Turicimonas muris</name>
    <dbReference type="NCBI Taxonomy" id="1796652"/>
    <lineage>
        <taxon>Bacteria</taxon>
        <taxon>Pseudomonadati</taxon>
        <taxon>Pseudomonadota</taxon>
        <taxon>Betaproteobacteria</taxon>
        <taxon>Burkholderiales</taxon>
        <taxon>Sutterellaceae</taxon>
        <taxon>Turicimonas</taxon>
    </lineage>
</organism>
<evidence type="ECO:0000256" key="3">
    <source>
        <dbReference type="ARBA" id="ARBA00022806"/>
    </source>
</evidence>
<feature type="region of interest" description="Disordered" evidence="8">
    <location>
        <begin position="378"/>
        <end position="450"/>
    </location>
</feature>
<feature type="compositionally biased region" description="Basic and acidic residues" evidence="8">
    <location>
        <begin position="410"/>
        <end position="422"/>
    </location>
</feature>
<dbReference type="GO" id="GO:0003676">
    <property type="term" value="F:nucleic acid binding"/>
    <property type="evidence" value="ECO:0007669"/>
    <property type="project" value="InterPro"/>
</dbReference>
<dbReference type="InterPro" id="IPR027417">
    <property type="entry name" value="P-loop_NTPase"/>
</dbReference>
<evidence type="ECO:0000259" key="11">
    <source>
        <dbReference type="PROSITE" id="PS51195"/>
    </source>
</evidence>
<reference evidence="13" key="1">
    <citation type="submission" date="2017-05" db="EMBL/GenBank/DDBJ databases">
        <title>Improved OligoMM genomes.</title>
        <authorList>
            <person name="Garzetti D."/>
        </authorList>
    </citation>
    <scope>NUCLEOTIDE SEQUENCE [LARGE SCALE GENOMIC DNA]</scope>
    <source>
        <strain evidence="13">YL45</strain>
    </source>
</reference>
<dbReference type="PROSITE" id="PS51194">
    <property type="entry name" value="HELICASE_CTER"/>
    <property type="match status" value="1"/>
</dbReference>
<keyword evidence="2 7" id="KW-0378">Hydrolase</keyword>
<dbReference type="PANTHER" id="PTHR47959:SF13">
    <property type="entry name" value="ATP-DEPENDENT RNA HELICASE RHLE"/>
    <property type="match status" value="1"/>
</dbReference>
<name>A0A227KEL3_9BURK</name>
<evidence type="ECO:0000256" key="8">
    <source>
        <dbReference type="SAM" id="MobiDB-lite"/>
    </source>
</evidence>
<dbReference type="GO" id="GO:0005829">
    <property type="term" value="C:cytosol"/>
    <property type="evidence" value="ECO:0007669"/>
    <property type="project" value="TreeGrafter"/>
</dbReference>
<dbReference type="InterPro" id="IPR044742">
    <property type="entry name" value="DEAD/DEAH_RhlB"/>
</dbReference>
<dbReference type="PROSITE" id="PS51192">
    <property type="entry name" value="HELICASE_ATP_BIND_1"/>
    <property type="match status" value="1"/>
</dbReference>
<accession>A0A227KEL3</accession>
<keyword evidence="4 7" id="KW-0067">ATP-binding</keyword>
<dbReference type="EMBL" id="NHMP01000006">
    <property type="protein sequence ID" value="OXE46032.1"/>
    <property type="molecule type" value="Genomic_DNA"/>
</dbReference>
<evidence type="ECO:0000256" key="5">
    <source>
        <dbReference type="ARBA" id="ARBA00038437"/>
    </source>
</evidence>
<dbReference type="Gene3D" id="3.40.50.300">
    <property type="entry name" value="P-loop containing nucleotide triphosphate hydrolases"/>
    <property type="match status" value="2"/>
</dbReference>
<dbReference type="PROSITE" id="PS00039">
    <property type="entry name" value="DEAD_ATP_HELICASE"/>
    <property type="match status" value="1"/>
</dbReference>
<dbReference type="GO" id="GO:0016787">
    <property type="term" value="F:hydrolase activity"/>
    <property type="evidence" value="ECO:0007669"/>
    <property type="project" value="UniProtKB-KW"/>
</dbReference>
<dbReference type="InterPro" id="IPR014014">
    <property type="entry name" value="RNA_helicase_DEAD_Q_motif"/>
</dbReference>
<dbReference type="InterPro" id="IPR014001">
    <property type="entry name" value="Helicase_ATP-bd"/>
</dbReference>
<dbReference type="SMART" id="SM00487">
    <property type="entry name" value="DEXDc"/>
    <property type="match status" value="1"/>
</dbReference>
<evidence type="ECO:0000313" key="12">
    <source>
        <dbReference type="EMBL" id="OXE46032.1"/>
    </source>
</evidence>
<dbReference type="Pfam" id="PF00271">
    <property type="entry name" value="Helicase_C"/>
    <property type="match status" value="1"/>
</dbReference>
<feature type="domain" description="Helicase ATP-binding" evidence="9">
    <location>
        <begin position="34"/>
        <end position="209"/>
    </location>
</feature>
<comment type="similarity">
    <text evidence="5 7">Belongs to the DEAD box helicase family.</text>
</comment>
<evidence type="ECO:0000259" key="9">
    <source>
        <dbReference type="PROSITE" id="PS51192"/>
    </source>
</evidence>
<dbReference type="CDD" id="cd00268">
    <property type="entry name" value="DEADc"/>
    <property type="match status" value="1"/>
</dbReference>
<dbReference type="InterPro" id="IPR011545">
    <property type="entry name" value="DEAD/DEAH_box_helicase_dom"/>
</dbReference>
<feature type="domain" description="DEAD-box RNA helicase Q" evidence="11">
    <location>
        <begin position="3"/>
        <end position="31"/>
    </location>
</feature>
<dbReference type="InterPro" id="IPR000629">
    <property type="entry name" value="RNA-helicase_DEAD-box_CS"/>
</dbReference>
<evidence type="ECO:0000256" key="2">
    <source>
        <dbReference type="ARBA" id="ARBA00022801"/>
    </source>
</evidence>
<comment type="caution">
    <text evidence="12">The sequence shown here is derived from an EMBL/GenBank/DDBJ whole genome shotgun (WGS) entry which is preliminary data.</text>
</comment>
<evidence type="ECO:0000313" key="13">
    <source>
        <dbReference type="Proteomes" id="UP000214610"/>
    </source>
</evidence>
<feature type="compositionally biased region" description="Basic residues" evidence="8">
    <location>
        <begin position="423"/>
        <end position="434"/>
    </location>
</feature>
<dbReference type="GO" id="GO:0005524">
    <property type="term" value="F:ATP binding"/>
    <property type="evidence" value="ECO:0007669"/>
    <property type="project" value="UniProtKB-KW"/>
</dbReference>
<dbReference type="PANTHER" id="PTHR47959">
    <property type="entry name" value="ATP-DEPENDENT RNA HELICASE RHLE-RELATED"/>
    <property type="match status" value="1"/>
</dbReference>
<feature type="compositionally biased region" description="Basic and acidic residues" evidence="8">
    <location>
        <begin position="438"/>
        <end position="450"/>
    </location>
</feature>
<proteinExistence type="inferred from homology"/>
<feature type="short sequence motif" description="Q motif" evidence="6">
    <location>
        <begin position="3"/>
        <end position="31"/>
    </location>
</feature>
<dbReference type="SUPFAM" id="SSF52540">
    <property type="entry name" value="P-loop containing nucleoside triphosphate hydrolases"/>
    <property type="match status" value="1"/>
</dbReference>
<dbReference type="AlphaFoldDB" id="A0A227KEL3"/>
<dbReference type="GO" id="GO:0003724">
    <property type="term" value="F:RNA helicase activity"/>
    <property type="evidence" value="ECO:0007669"/>
    <property type="project" value="InterPro"/>
</dbReference>
<protein>
    <submittedName>
        <fullName evidence="12">ATP-dependent helicase</fullName>
    </submittedName>
</protein>
<evidence type="ECO:0000259" key="10">
    <source>
        <dbReference type="PROSITE" id="PS51194"/>
    </source>
</evidence>
<dbReference type="RefSeq" id="WP_066593904.1">
    <property type="nucleotide sequence ID" value="NZ_CAJTBZ010000026.1"/>
</dbReference>
<dbReference type="SMART" id="SM00490">
    <property type="entry name" value="HELICc"/>
    <property type="match status" value="1"/>
</dbReference>